<organism evidence="1 2">
    <name type="scientific">Colwellia psychrerythraea</name>
    <name type="common">Vibrio psychroerythus</name>
    <dbReference type="NCBI Taxonomy" id="28229"/>
    <lineage>
        <taxon>Bacteria</taxon>
        <taxon>Pseudomonadati</taxon>
        <taxon>Pseudomonadota</taxon>
        <taxon>Gammaproteobacteria</taxon>
        <taxon>Alteromonadales</taxon>
        <taxon>Colwelliaceae</taxon>
        <taxon>Colwellia</taxon>
    </lineage>
</organism>
<dbReference type="Gene3D" id="1.10.10.410">
    <property type="match status" value="1"/>
</dbReference>
<sequence length="149" mass="16201">MSLLIQLKDEMKIAMRAKDKLRLGVIRMALSAIKLAEIDHKIEATDDNIIALLTKMVKQRKESIKMFSEGGRDELAEKEAAEVVAIEFFMPQPLSAEEINELISKAVAESGAASMADMGKVMAVLKPLMQGKADMGAVSGQVRASLQAL</sequence>
<dbReference type="AlphaFoldDB" id="A0A099KJZ6"/>
<dbReference type="PATRIC" id="fig|28229.3.peg.3446"/>
<dbReference type="PANTHER" id="PTHR28055:SF1">
    <property type="entry name" value="ALTERED INHERITANCE OF MITOCHONDRIA PROTEIN 41, MITOCHONDRIAL"/>
    <property type="match status" value="1"/>
</dbReference>
<dbReference type="InterPro" id="IPR003789">
    <property type="entry name" value="Asn/Gln_tRNA_amidoTrase-B-like"/>
</dbReference>
<dbReference type="InterPro" id="IPR042184">
    <property type="entry name" value="YqeY/Aim41_N"/>
</dbReference>
<accession>A0A099KJZ6</accession>
<name>A0A099KJZ6_COLPS</name>
<dbReference type="SUPFAM" id="SSF89095">
    <property type="entry name" value="GatB/YqeY motif"/>
    <property type="match status" value="1"/>
</dbReference>
<reference evidence="1 2" key="1">
    <citation type="submission" date="2014-08" db="EMBL/GenBank/DDBJ databases">
        <title>Genomic and Phenotypic Diversity of Colwellia psychrerythraea strains from Disparate Marine Basins.</title>
        <authorList>
            <person name="Techtmann S.M."/>
            <person name="Stelling S.C."/>
            <person name="Utturkar S.M."/>
            <person name="Alshibli N."/>
            <person name="Harris A."/>
            <person name="Brown S.D."/>
            <person name="Hazen T.C."/>
        </authorList>
    </citation>
    <scope>NUCLEOTIDE SEQUENCE [LARGE SCALE GENOMIC DNA]</scope>
    <source>
        <strain evidence="1 2">GAB14E</strain>
    </source>
</reference>
<proteinExistence type="predicted"/>
<dbReference type="InterPro" id="IPR023168">
    <property type="entry name" value="GatB_Yqey_C_2"/>
</dbReference>
<dbReference type="GO" id="GO:0016884">
    <property type="term" value="F:carbon-nitrogen ligase activity, with glutamine as amido-N-donor"/>
    <property type="evidence" value="ECO:0007669"/>
    <property type="project" value="InterPro"/>
</dbReference>
<dbReference type="PANTHER" id="PTHR28055">
    <property type="entry name" value="ALTERED INHERITANCE OF MITOCHONDRIA PROTEIN 41, MITOCHONDRIAL"/>
    <property type="match status" value="1"/>
</dbReference>
<comment type="caution">
    <text evidence="1">The sequence shown here is derived from an EMBL/GenBank/DDBJ whole genome shotgun (WGS) entry which is preliminary data.</text>
</comment>
<dbReference type="Pfam" id="PF09424">
    <property type="entry name" value="YqeY"/>
    <property type="match status" value="1"/>
</dbReference>
<evidence type="ECO:0008006" key="3">
    <source>
        <dbReference type="Google" id="ProtNLM"/>
    </source>
</evidence>
<dbReference type="Gene3D" id="1.10.1510.10">
    <property type="entry name" value="Uncharacterised protein YqeY/AIM41 PF09424, N-terminal domain"/>
    <property type="match status" value="1"/>
</dbReference>
<evidence type="ECO:0000313" key="1">
    <source>
        <dbReference type="EMBL" id="KGJ90721.1"/>
    </source>
</evidence>
<protein>
    <recommendedName>
        <fullName evidence="3">Glutamyl-tRNA amidotransferase</fullName>
    </recommendedName>
</protein>
<dbReference type="OrthoDB" id="9788127at2"/>
<dbReference type="RefSeq" id="WP_033083426.1">
    <property type="nucleotide sequence ID" value="NZ_JQEC01000045.1"/>
</dbReference>
<dbReference type="Proteomes" id="UP000029868">
    <property type="component" value="Unassembled WGS sequence"/>
</dbReference>
<gene>
    <name evidence="1" type="ORF">GAB14E_3527</name>
</gene>
<evidence type="ECO:0000313" key="2">
    <source>
        <dbReference type="Proteomes" id="UP000029868"/>
    </source>
</evidence>
<dbReference type="InterPro" id="IPR019004">
    <property type="entry name" value="YqeY/Aim41"/>
</dbReference>
<dbReference type="EMBL" id="JQEC01000045">
    <property type="protein sequence ID" value="KGJ90721.1"/>
    <property type="molecule type" value="Genomic_DNA"/>
</dbReference>